<keyword evidence="7 9" id="KW-0472">Membrane</keyword>
<feature type="transmembrane region" description="Helical" evidence="9">
    <location>
        <begin position="312"/>
        <end position="333"/>
    </location>
</feature>
<evidence type="ECO:0000256" key="5">
    <source>
        <dbReference type="ARBA" id="ARBA00022692"/>
    </source>
</evidence>
<feature type="transmembrane region" description="Helical" evidence="9">
    <location>
        <begin position="191"/>
        <end position="210"/>
    </location>
</feature>
<name>U3ADN3_9VIBR</name>
<evidence type="ECO:0000256" key="2">
    <source>
        <dbReference type="ARBA" id="ARBA00013489"/>
    </source>
</evidence>
<keyword evidence="3" id="KW-0813">Transport</keyword>
<evidence type="ECO:0000256" key="8">
    <source>
        <dbReference type="ARBA" id="ARBA00030855"/>
    </source>
</evidence>
<evidence type="ECO:0000256" key="3">
    <source>
        <dbReference type="ARBA" id="ARBA00022448"/>
    </source>
</evidence>
<dbReference type="EMBL" id="BATL01000113">
    <property type="protein sequence ID" value="GAD78031.1"/>
    <property type="molecule type" value="Genomic_DNA"/>
</dbReference>
<dbReference type="STRING" id="1219077.VAZ01S_113_00060"/>
<dbReference type="GO" id="GO:0005886">
    <property type="term" value="C:plasma membrane"/>
    <property type="evidence" value="ECO:0007669"/>
    <property type="project" value="UniProtKB-SubCell"/>
</dbReference>
<feature type="transmembrane region" description="Helical" evidence="9">
    <location>
        <begin position="93"/>
        <end position="115"/>
    </location>
</feature>
<keyword evidence="5 9" id="KW-0812">Transmembrane</keyword>
<evidence type="ECO:0000256" key="9">
    <source>
        <dbReference type="SAM" id="Phobius"/>
    </source>
</evidence>
<dbReference type="GO" id="GO:0042910">
    <property type="term" value="F:xenobiotic transmembrane transporter activity"/>
    <property type="evidence" value="ECO:0007669"/>
    <property type="project" value="InterPro"/>
</dbReference>
<sequence>MSSVQPSSTSTLTKQLFTMTWPMLFGVLSLMSFQLVDSAFIGQLGVLPLAVQGFTLPLQMVVIGMQVGLGIATTAVIARALGANQRRYANQLASLVLVIGSTGVAIFGLVLWLLRNVILSLLGAPETIMPIIDSYWPWWILSAWVGAVLYFYYSICRANGNTMLPGTMMMVTSAINMLLDPLFIFTFDLGINGAAIATAVAFGTGILIVAPRVQKNHWCHFQWQDLNIMSSIRALGNIMGPAMVSQLLPPLSSMLATKLISGFGTAAVASWALGSRYEFFAIVSVLALTMSMPPMIGRLLGAKNYRDIQSLVSIAIKFVLGFQLFIAIISYFAATPLSLLMTADLKVEQVLEMHLTIVPISLGSLGVCMLMVSVCNALCQPYNALIISALRLFVFFLPCLWLGALISGIQGLLIGASIGNMLAGLSAYLIYRSTINKLIHTNT</sequence>
<protein>
    <recommendedName>
        <fullName evidence="2">Multidrug resistance protein NorM</fullName>
    </recommendedName>
    <alternativeName>
        <fullName evidence="8">Na(+)/drug antiporter</fullName>
    </alternativeName>
</protein>
<comment type="caution">
    <text evidence="10">The sequence shown here is derived from an EMBL/GenBank/DDBJ whole genome shotgun (WGS) entry which is preliminary data.</text>
</comment>
<reference evidence="10 11" key="1">
    <citation type="submission" date="2013-09" db="EMBL/GenBank/DDBJ databases">
        <title>Whole genome shotgun sequence of Vibrio azureus NBRC 104587.</title>
        <authorList>
            <person name="Isaki S."/>
            <person name="Hosoyama A."/>
            <person name="Numata M."/>
            <person name="Hashimoto M."/>
            <person name="Hosoyama Y."/>
            <person name="Tsuchikane K."/>
            <person name="Noguchi M."/>
            <person name="Hirakata S."/>
            <person name="Ichikawa N."/>
            <person name="Ohji S."/>
            <person name="Yamazoe A."/>
            <person name="Fujita N."/>
        </authorList>
    </citation>
    <scope>NUCLEOTIDE SEQUENCE [LARGE SCALE GENOMIC DNA]</scope>
    <source>
        <strain evidence="10 11">NBRC 104587</strain>
    </source>
</reference>
<evidence type="ECO:0000256" key="6">
    <source>
        <dbReference type="ARBA" id="ARBA00022989"/>
    </source>
</evidence>
<dbReference type="PANTHER" id="PTHR43549:SF3">
    <property type="entry name" value="MULTIDRUG RESISTANCE PROTEIN YPNP-RELATED"/>
    <property type="match status" value="1"/>
</dbReference>
<keyword evidence="11" id="KW-1185">Reference proteome</keyword>
<feature type="transmembrane region" description="Helical" evidence="9">
    <location>
        <begin position="279"/>
        <end position="300"/>
    </location>
</feature>
<evidence type="ECO:0000313" key="10">
    <source>
        <dbReference type="EMBL" id="GAD78031.1"/>
    </source>
</evidence>
<feature type="transmembrane region" description="Helical" evidence="9">
    <location>
        <begin position="167"/>
        <end position="185"/>
    </location>
</feature>
<dbReference type="PANTHER" id="PTHR43549">
    <property type="entry name" value="MULTIDRUG RESISTANCE PROTEIN YPNP-RELATED"/>
    <property type="match status" value="1"/>
</dbReference>
<accession>U3ADN3</accession>
<dbReference type="Pfam" id="PF01554">
    <property type="entry name" value="MatE"/>
    <property type="match status" value="2"/>
</dbReference>
<feature type="transmembrane region" description="Helical" evidence="9">
    <location>
        <begin position="384"/>
        <end position="406"/>
    </location>
</feature>
<evidence type="ECO:0000256" key="7">
    <source>
        <dbReference type="ARBA" id="ARBA00023136"/>
    </source>
</evidence>
<feature type="transmembrane region" description="Helical" evidence="9">
    <location>
        <begin position="412"/>
        <end position="431"/>
    </location>
</feature>
<dbReference type="PIRSF" id="PIRSF006603">
    <property type="entry name" value="DinF"/>
    <property type="match status" value="1"/>
</dbReference>
<gene>
    <name evidence="10" type="ORF">VAZ01S_113_00060</name>
</gene>
<keyword evidence="4" id="KW-1003">Cell membrane</keyword>
<dbReference type="RefSeq" id="WP_021711766.1">
    <property type="nucleotide sequence ID" value="NZ_BAOB01000136.1"/>
</dbReference>
<dbReference type="eggNOG" id="COG0534">
    <property type="taxonomic scope" value="Bacteria"/>
</dbReference>
<feature type="transmembrane region" description="Helical" evidence="9">
    <location>
        <begin position="255"/>
        <end position="273"/>
    </location>
</feature>
<feature type="transmembrane region" description="Helical" evidence="9">
    <location>
        <begin position="61"/>
        <end position="81"/>
    </location>
</feature>
<evidence type="ECO:0000256" key="4">
    <source>
        <dbReference type="ARBA" id="ARBA00022475"/>
    </source>
</evidence>
<feature type="transmembrane region" description="Helical" evidence="9">
    <location>
        <begin position="353"/>
        <end position="372"/>
    </location>
</feature>
<dbReference type="NCBIfam" id="TIGR00797">
    <property type="entry name" value="matE"/>
    <property type="match status" value="1"/>
</dbReference>
<evidence type="ECO:0000313" key="11">
    <source>
        <dbReference type="Proteomes" id="UP000016567"/>
    </source>
</evidence>
<dbReference type="GO" id="GO:0015297">
    <property type="term" value="F:antiporter activity"/>
    <property type="evidence" value="ECO:0007669"/>
    <property type="project" value="InterPro"/>
</dbReference>
<dbReference type="InterPro" id="IPR002528">
    <property type="entry name" value="MATE_fam"/>
</dbReference>
<dbReference type="Proteomes" id="UP000016567">
    <property type="component" value="Unassembled WGS sequence"/>
</dbReference>
<dbReference type="InterPro" id="IPR052031">
    <property type="entry name" value="Membrane_Transporter-Flippase"/>
</dbReference>
<dbReference type="AlphaFoldDB" id="U3ADN3"/>
<proteinExistence type="predicted"/>
<comment type="subcellular location">
    <subcellularLocation>
        <location evidence="1">Cell inner membrane</location>
        <topology evidence="1">Multi-pass membrane protein</topology>
    </subcellularLocation>
</comment>
<evidence type="ECO:0000256" key="1">
    <source>
        <dbReference type="ARBA" id="ARBA00004429"/>
    </source>
</evidence>
<feature type="transmembrane region" description="Helical" evidence="9">
    <location>
        <begin position="21"/>
        <end position="41"/>
    </location>
</feature>
<dbReference type="InterPro" id="IPR048279">
    <property type="entry name" value="MdtK-like"/>
</dbReference>
<organism evidence="10 11">
    <name type="scientific">Vibrio azureus NBRC 104587</name>
    <dbReference type="NCBI Taxonomy" id="1219077"/>
    <lineage>
        <taxon>Bacteria</taxon>
        <taxon>Pseudomonadati</taxon>
        <taxon>Pseudomonadota</taxon>
        <taxon>Gammaproteobacteria</taxon>
        <taxon>Vibrionales</taxon>
        <taxon>Vibrionaceae</taxon>
        <taxon>Vibrio</taxon>
    </lineage>
</organism>
<keyword evidence="6 9" id="KW-1133">Transmembrane helix</keyword>
<feature type="transmembrane region" description="Helical" evidence="9">
    <location>
        <begin position="135"/>
        <end position="155"/>
    </location>
</feature>
<dbReference type="OrthoDB" id="9806302at2"/>